<dbReference type="AlphaFoldDB" id="A0A7J0BZI1"/>
<protein>
    <submittedName>
        <fullName evidence="1">Uncharacterized protein</fullName>
    </submittedName>
</protein>
<sequence>MEIVAERAGISRETLAKIQKGDPGVAIGNYASVIFALGLGTSWMNLASIGEDAVGQSLDEQRIPKRARSKTIGQVTRA</sequence>
<dbReference type="Proteomes" id="UP000503820">
    <property type="component" value="Unassembled WGS sequence"/>
</dbReference>
<reference evidence="1 2" key="1">
    <citation type="submission" date="2020-05" db="EMBL/GenBank/DDBJ databases">
        <title>Draft genome sequence of Desulfovibrio psychrotolerans JS1T.</title>
        <authorList>
            <person name="Ueno A."/>
            <person name="Tamazawa S."/>
            <person name="Tamamura S."/>
            <person name="Murakami T."/>
            <person name="Kiyama T."/>
            <person name="Inomata H."/>
            <person name="Amano Y."/>
            <person name="Miyakawa K."/>
            <person name="Tamaki H."/>
            <person name="Naganuma T."/>
            <person name="Kaneko K."/>
        </authorList>
    </citation>
    <scope>NUCLEOTIDE SEQUENCE [LARGE SCALE GENOMIC DNA]</scope>
    <source>
        <strain evidence="1 2">JS1</strain>
    </source>
</reference>
<accession>A0A7J0BZI1</accession>
<evidence type="ECO:0000313" key="1">
    <source>
        <dbReference type="EMBL" id="GFM38615.1"/>
    </source>
</evidence>
<evidence type="ECO:0000313" key="2">
    <source>
        <dbReference type="Proteomes" id="UP000503820"/>
    </source>
</evidence>
<comment type="caution">
    <text evidence="1">The sequence shown here is derived from an EMBL/GenBank/DDBJ whole genome shotgun (WGS) entry which is preliminary data.</text>
</comment>
<name>A0A7J0BZI1_9BACT</name>
<proteinExistence type="predicted"/>
<keyword evidence="2" id="KW-1185">Reference proteome</keyword>
<organism evidence="1 2">
    <name type="scientific">Desulfovibrio psychrotolerans</name>
    <dbReference type="NCBI Taxonomy" id="415242"/>
    <lineage>
        <taxon>Bacteria</taxon>
        <taxon>Pseudomonadati</taxon>
        <taxon>Thermodesulfobacteriota</taxon>
        <taxon>Desulfovibrionia</taxon>
        <taxon>Desulfovibrionales</taxon>
        <taxon>Desulfovibrionaceae</taxon>
        <taxon>Desulfovibrio</taxon>
    </lineage>
</organism>
<gene>
    <name evidence="1" type="ORF">DSM19430T_32990</name>
</gene>
<dbReference type="EMBL" id="BLVP01000043">
    <property type="protein sequence ID" value="GFM38615.1"/>
    <property type="molecule type" value="Genomic_DNA"/>
</dbReference>